<protein>
    <submittedName>
        <fullName evidence="2">Uncharacterized protein</fullName>
    </submittedName>
</protein>
<dbReference type="Proteomes" id="UP001212997">
    <property type="component" value="Unassembled WGS sequence"/>
</dbReference>
<sequence length="286" mass="30764">MPSSATLFKYLSVALAAVVPVLGATPTIVTRTDGFPSINPVGIPLNSLTDPAIVARAPAPQTNAERFRRGLNPAKPRALTRRSLHARTSAAPCTPHTGIIKTSYLDSEENTVEGYVVKTFNAWGEYGITEVLDNALFVSFCAPSSPDEAFDMTILNGQLPIFPNFGFVAGWVNDGDLLGPGSFNYFFTSATTQSVDLVVGDNSFNSATGFSEKFRSTVWKLDPTTNQLTLKWINPDGTTVDATFGYVNDVNAAILATGDLAEVNIHFGSQYPAVTLTFEEFGYATR</sequence>
<gene>
    <name evidence="2" type="ORF">NLI96_g4010</name>
</gene>
<feature type="chain" id="PRO_5042035653" evidence="1">
    <location>
        <begin position="24"/>
        <end position="286"/>
    </location>
</feature>
<dbReference type="AlphaFoldDB" id="A0AAD5V5F0"/>
<name>A0AAD5V5F0_9APHY</name>
<feature type="signal peptide" evidence="1">
    <location>
        <begin position="1"/>
        <end position="23"/>
    </location>
</feature>
<reference evidence="2" key="1">
    <citation type="submission" date="2022-07" db="EMBL/GenBank/DDBJ databases">
        <title>Genome Sequence of Physisporinus lineatus.</title>
        <authorList>
            <person name="Buettner E."/>
        </authorList>
    </citation>
    <scope>NUCLEOTIDE SEQUENCE</scope>
    <source>
        <strain evidence="2">VT162</strain>
    </source>
</reference>
<keyword evidence="3" id="KW-1185">Reference proteome</keyword>
<evidence type="ECO:0000313" key="2">
    <source>
        <dbReference type="EMBL" id="KAJ3486764.1"/>
    </source>
</evidence>
<proteinExistence type="predicted"/>
<dbReference type="EMBL" id="JANAWD010000111">
    <property type="protein sequence ID" value="KAJ3486764.1"/>
    <property type="molecule type" value="Genomic_DNA"/>
</dbReference>
<evidence type="ECO:0000256" key="1">
    <source>
        <dbReference type="SAM" id="SignalP"/>
    </source>
</evidence>
<evidence type="ECO:0000313" key="3">
    <source>
        <dbReference type="Proteomes" id="UP001212997"/>
    </source>
</evidence>
<organism evidence="2 3">
    <name type="scientific">Meripilus lineatus</name>
    <dbReference type="NCBI Taxonomy" id="2056292"/>
    <lineage>
        <taxon>Eukaryota</taxon>
        <taxon>Fungi</taxon>
        <taxon>Dikarya</taxon>
        <taxon>Basidiomycota</taxon>
        <taxon>Agaricomycotina</taxon>
        <taxon>Agaricomycetes</taxon>
        <taxon>Polyporales</taxon>
        <taxon>Meripilaceae</taxon>
        <taxon>Meripilus</taxon>
    </lineage>
</organism>
<comment type="caution">
    <text evidence="2">The sequence shown here is derived from an EMBL/GenBank/DDBJ whole genome shotgun (WGS) entry which is preliminary data.</text>
</comment>
<accession>A0AAD5V5F0</accession>
<keyword evidence="1" id="KW-0732">Signal</keyword>